<keyword evidence="4" id="KW-1185">Reference proteome</keyword>
<dbReference type="InterPro" id="IPR007685">
    <property type="entry name" value="RelA_SpoT"/>
</dbReference>
<dbReference type="PANTHER" id="PTHR41773">
    <property type="entry name" value="GTP PYROPHOSPHATASE-RELATED"/>
    <property type="match status" value="1"/>
</dbReference>
<gene>
    <name evidence="2" type="ORF">Cabys_695</name>
    <name evidence="3" type="ORF">Calab_1933</name>
</gene>
<dbReference type="SUPFAM" id="SSF81301">
    <property type="entry name" value="Nucleotidyltransferase"/>
    <property type="match status" value="1"/>
</dbReference>
<accession>H1XU57</accession>
<dbReference type="InterPro" id="IPR043519">
    <property type="entry name" value="NT_sf"/>
</dbReference>
<evidence type="ECO:0000313" key="5">
    <source>
        <dbReference type="Proteomes" id="UP000183868"/>
    </source>
</evidence>
<dbReference type="Proteomes" id="UP000183868">
    <property type="component" value="Chromosome"/>
</dbReference>
<dbReference type="Proteomes" id="UP000004671">
    <property type="component" value="Chromosome"/>
</dbReference>
<dbReference type="Pfam" id="PF04607">
    <property type="entry name" value="RelA_SpoT"/>
    <property type="match status" value="1"/>
</dbReference>
<dbReference type="EMBL" id="CP018099">
    <property type="protein sequence ID" value="APF17446.1"/>
    <property type="molecule type" value="Genomic_DNA"/>
</dbReference>
<name>H1XU57_CALAY</name>
<keyword evidence="2" id="KW-0808">Transferase</keyword>
<dbReference type="KEGG" id="caby:Cabys_695"/>
<evidence type="ECO:0000313" key="3">
    <source>
        <dbReference type="EMBL" id="EHO41547.1"/>
    </source>
</evidence>
<evidence type="ECO:0000313" key="2">
    <source>
        <dbReference type="EMBL" id="APF17446.1"/>
    </source>
</evidence>
<organism evidence="3 4">
    <name type="scientific">Caldithrix abyssi DSM 13497</name>
    <dbReference type="NCBI Taxonomy" id="880073"/>
    <lineage>
        <taxon>Bacteria</taxon>
        <taxon>Pseudomonadati</taxon>
        <taxon>Calditrichota</taxon>
        <taxon>Calditrichia</taxon>
        <taxon>Calditrichales</taxon>
        <taxon>Calditrichaceae</taxon>
        <taxon>Caldithrix</taxon>
    </lineage>
</organism>
<reference evidence="3 4" key="1">
    <citation type="submission" date="2011-09" db="EMBL/GenBank/DDBJ databases">
        <title>The permanent draft genome of Caldithrix abyssi DSM 13497.</title>
        <authorList>
            <consortium name="US DOE Joint Genome Institute (JGI-PGF)"/>
            <person name="Lucas S."/>
            <person name="Han J."/>
            <person name="Lapidus A."/>
            <person name="Bruce D."/>
            <person name="Goodwin L."/>
            <person name="Pitluck S."/>
            <person name="Peters L."/>
            <person name="Kyrpides N."/>
            <person name="Mavromatis K."/>
            <person name="Ivanova N."/>
            <person name="Mikhailova N."/>
            <person name="Chertkov O."/>
            <person name="Detter J.C."/>
            <person name="Tapia R."/>
            <person name="Han C."/>
            <person name="Land M."/>
            <person name="Hauser L."/>
            <person name="Markowitz V."/>
            <person name="Cheng J.-F."/>
            <person name="Hugenholtz P."/>
            <person name="Woyke T."/>
            <person name="Wu D."/>
            <person name="Spring S."/>
            <person name="Brambilla E."/>
            <person name="Klenk H.-P."/>
            <person name="Eisen J.A."/>
        </authorList>
    </citation>
    <scope>NUCLEOTIDE SEQUENCE [LARGE SCALE GENOMIC DNA]</scope>
    <source>
        <strain evidence="3 4">DSM 13497</strain>
    </source>
</reference>
<dbReference type="EMBL" id="CM001402">
    <property type="protein sequence ID" value="EHO41547.1"/>
    <property type="molecule type" value="Genomic_DNA"/>
</dbReference>
<sequence>MKVFEIIAEYQNRYPLNKEFSEKLKLLFERLLIAHNISFLQIETRVKSLPSFLDKVYRVLSAGKEFSYNCTDLVGIRLITYYLEDVYQIGELIEQTFKVHYKNLEYDSLNRSPDQFGYSSLHFKVSLSPEYNYPLDVQKFKNNVFEIQIRTVAQHAWATIDHKLRYKTTEKIPKLILRQIFQLSALFELADIQFSNIKKQLEAQASDDLKRYQAGDLSAKINALTLGYFLKTHQTTIDVLVKEAKRIGFNETSIQQDPNTIRYLLILFKRLGIESMAELEQLFDEALQKKEIILKNIYRIISNSSYAPIDYPFPVILLILITLRLKIIDFDAIDVQEIILKLMGNPEASLDVPPADQALPIQQ</sequence>
<dbReference type="STRING" id="880073.Cabys_695"/>
<evidence type="ECO:0000313" key="4">
    <source>
        <dbReference type="Proteomes" id="UP000004671"/>
    </source>
</evidence>
<feature type="domain" description="RelA/SpoT" evidence="1">
    <location>
        <begin position="44"/>
        <end position="172"/>
    </location>
</feature>
<proteinExistence type="predicted"/>
<dbReference type="PaxDb" id="880073-Calab_1933"/>
<protein>
    <submittedName>
        <fullName evidence="2">PpGpp synthetase catalytic domain-containing protein (RelA/SpoT-type nucleotidyltransferase)</fullName>
    </submittedName>
    <submittedName>
        <fullName evidence="3">RelA/SpoT domain protein</fullName>
    </submittedName>
</protein>
<dbReference type="AlphaFoldDB" id="H1XU57"/>
<reference evidence="2 5" key="2">
    <citation type="submission" date="2016-11" db="EMBL/GenBank/DDBJ databases">
        <title>Genomic analysis of Caldithrix abyssi and proposal of a novel bacterial phylum Caldithrichaeota.</title>
        <authorList>
            <person name="Kublanov I."/>
            <person name="Sigalova O."/>
            <person name="Gavrilov S."/>
            <person name="Lebedinsky A."/>
            <person name="Ivanova N."/>
            <person name="Daum C."/>
            <person name="Reddy T."/>
            <person name="Klenk H.P."/>
            <person name="Goker M."/>
            <person name="Reva O."/>
            <person name="Miroshnichenko M."/>
            <person name="Kyprides N."/>
            <person name="Woyke T."/>
            <person name="Gelfand M."/>
        </authorList>
    </citation>
    <scope>NUCLEOTIDE SEQUENCE [LARGE SCALE GENOMIC DNA]</scope>
    <source>
        <strain evidence="2 5">LF13</strain>
    </source>
</reference>
<dbReference type="SMART" id="SM00954">
    <property type="entry name" value="RelA_SpoT"/>
    <property type="match status" value="1"/>
</dbReference>
<dbReference type="Gene3D" id="3.30.460.10">
    <property type="entry name" value="Beta Polymerase, domain 2"/>
    <property type="match status" value="1"/>
</dbReference>
<dbReference type="Gene3D" id="1.10.287.860">
    <property type="entry name" value="Nucleotidyltransferase"/>
    <property type="match status" value="1"/>
</dbReference>
<dbReference type="InParanoid" id="H1XU57"/>
<dbReference type="HOGENOM" id="CLU_058756_0_0_0"/>
<dbReference type="GO" id="GO:0016740">
    <property type="term" value="F:transferase activity"/>
    <property type="evidence" value="ECO:0007669"/>
    <property type="project" value="UniProtKB-KW"/>
</dbReference>
<evidence type="ECO:0000259" key="1">
    <source>
        <dbReference type="SMART" id="SM00954"/>
    </source>
</evidence>
<dbReference type="eggNOG" id="COG2357">
    <property type="taxonomic scope" value="Bacteria"/>
</dbReference>
<dbReference type="CDD" id="cd05399">
    <property type="entry name" value="NT_Rel-Spo_like"/>
    <property type="match status" value="1"/>
</dbReference>
<dbReference type="GO" id="GO:0015969">
    <property type="term" value="P:guanosine tetraphosphate metabolic process"/>
    <property type="evidence" value="ECO:0007669"/>
    <property type="project" value="InterPro"/>
</dbReference>
<dbReference type="RefSeq" id="WP_006928700.1">
    <property type="nucleotide sequence ID" value="NZ_CM001402.1"/>
</dbReference>
<dbReference type="PANTHER" id="PTHR41773:SF1">
    <property type="entry name" value="RELA_SPOT DOMAIN-CONTAINING PROTEIN"/>
    <property type="match status" value="1"/>
</dbReference>